<proteinExistence type="inferred from homology"/>
<dbReference type="RefSeq" id="WP_013565704.1">
    <property type="nucleotide sequence ID" value="NC_014962.1"/>
</dbReference>
<dbReference type="GO" id="GO:0008033">
    <property type="term" value="P:tRNA processing"/>
    <property type="evidence" value="ECO:0007669"/>
    <property type="project" value="UniProtKB-KW"/>
</dbReference>
<sequence length="238" mass="26242">MSEPDDSELLASCERVIGHSFQDRGLLRAALTHSSRAVHPLASNERLEFLGDSVLGMIVCDTLFHLFPEAKEGDLTRIKSVVVSRQTCTKIARKLGLQNYLLLGKGMGPSSQAPASTLANVFESVVGAIYLDSGFEAARRFVLNNLLPEIESSKNEESQGNYKSQLQQYAQKNHGTTPTYHLLEEKGPDHRKCFKILARIGSHQFPPAWGQTKKDAEQRAAQNALSVLRGLEAPFHAD</sequence>
<feature type="binding site" evidence="9">
    <location>
        <position position="120"/>
    </location>
    <ligand>
        <name>Mg(2+)</name>
        <dbReference type="ChEBI" id="CHEBI:18420"/>
    </ligand>
</feature>
<dbReference type="Proteomes" id="UP000008631">
    <property type="component" value="Chromosome"/>
</dbReference>
<keyword evidence="9" id="KW-0963">Cytoplasm</keyword>
<dbReference type="SMART" id="SM00535">
    <property type="entry name" value="RIBOc"/>
    <property type="match status" value="1"/>
</dbReference>
<comment type="subunit">
    <text evidence="9">Homodimer.</text>
</comment>
<dbReference type="CDD" id="cd00593">
    <property type="entry name" value="RIBOc"/>
    <property type="match status" value="1"/>
</dbReference>
<feature type="binding site" evidence="9">
    <location>
        <position position="123"/>
    </location>
    <ligand>
        <name>Mg(2+)</name>
        <dbReference type="ChEBI" id="CHEBI:18420"/>
    </ligand>
</feature>
<dbReference type="Pfam" id="PF14622">
    <property type="entry name" value="Ribonucleas_3_3"/>
    <property type="match status" value="1"/>
</dbReference>
<dbReference type="GO" id="GO:0005737">
    <property type="term" value="C:cytoplasm"/>
    <property type="evidence" value="ECO:0007669"/>
    <property type="project" value="UniProtKB-SubCell"/>
</dbReference>
<dbReference type="AlphaFoldDB" id="E8R1J8"/>
<dbReference type="InterPro" id="IPR000999">
    <property type="entry name" value="RNase_III_dom"/>
</dbReference>
<dbReference type="GO" id="GO:0006364">
    <property type="term" value="P:rRNA processing"/>
    <property type="evidence" value="ECO:0007669"/>
    <property type="project" value="UniProtKB-UniRule"/>
</dbReference>
<keyword evidence="9" id="KW-0819">tRNA processing</keyword>
<comment type="catalytic activity">
    <reaction evidence="1 9">
        <text>Endonucleolytic cleavage to 5'-phosphomonoester.</text>
        <dbReference type="EC" id="3.1.26.3"/>
    </reaction>
</comment>
<dbReference type="CDD" id="cd10845">
    <property type="entry name" value="DSRM_RNAse_III_family"/>
    <property type="match status" value="1"/>
</dbReference>
<dbReference type="NCBIfam" id="TIGR02191">
    <property type="entry name" value="RNaseIII"/>
    <property type="match status" value="1"/>
</dbReference>
<keyword evidence="6 9" id="KW-0255">Endonuclease</keyword>
<dbReference type="PROSITE" id="PS50142">
    <property type="entry name" value="RNASE_3_2"/>
    <property type="match status" value="1"/>
</dbReference>
<dbReference type="GO" id="GO:0003725">
    <property type="term" value="F:double-stranded RNA binding"/>
    <property type="evidence" value="ECO:0007669"/>
    <property type="project" value="TreeGrafter"/>
</dbReference>
<keyword evidence="7 9" id="KW-0378">Hydrolase</keyword>
<name>E8R1J8_ISOPI</name>
<keyword evidence="4 9" id="KW-0507">mRNA processing</keyword>
<dbReference type="HOGENOM" id="CLU_000907_1_3_0"/>
<evidence type="ECO:0000313" key="12">
    <source>
        <dbReference type="EMBL" id="ADV63416.1"/>
    </source>
</evidence>
<evidence type="ECO:0000313" key="13">
    <source>
        <dbReference type="Proteomes" id="UP000008631"/>
    </source>
</evidence>
<reference evidence="12 13" key="1">
    <citation type="journal article" date="2011" name="Stand. Genomic Sci.">
        <title>Complete genome sequence of Isosphaera pallida type strain (IS1B).</title>
        <authorList>
            <consortium name="US DOE Joint Genome Institute (JGI-PGF)"/>
            <person name="Goker M."/>
            <person name="Cleland D."/>
            <person name="Saunders E."/>
            <person name="Lapidus A."/>
            <person name="Nolan M."/>
            <person name="Lucas S."/>
            <person name="Hammon N."/>
            <person name="Deshpande S."/>
            <person name="Cheng J.F."/>
            <person name="Tapia R."/>
            <person name="Han C."/>
            <person name="Goodwin L."/>
            <person name="Pitluck S."/>
            <person name="Liolios K."/>
            <person name="Pagani I."/>
            <person name="Ivanova N."/>
            <person name="Mavromatis K."/>
            <person name="Pati A."/>
            <person name="Chen A."/>
            <person name="Palaniappan K."/>
            <person name="Land M."/>
            <person name="Hauser L."/>
            <person name="Chang Y.J."/>
            <person name="Jeffries C.D."/>
            <person name="Detter J.C."/>
            <person name="Beck B."/>
            <person name="Woyke T."/>
            <person name="Bristow J."/>
            <person name="Eisen J.A."/>
            <person name="Markowitz V."/>
            <person name="Hugenholtz P."/>
            <person name="Kyrpides N.C."/>
            <person name="Klenk H.P."/>
        </authorList>
    </citation>
    <scope>NUCLEOTIDE SEQUENCE [LARGE SCALE GENOMIC DNA]</scope>
    <source>
        <strain evidence="13">ATCC 43644 / DSM 9630 / IS1B</strain>
    </source>
</reference>
<keyword evidence="8 9" id="KW-0694">RNA-binding</keyword>
<dbReference type="Gene3D" id="3.30.160.20">
    <property type="match status" value="1"/>
</dbReference>
<evidence type="ECO:0000256" key="3">
    <source>
        <dbReference type="ARBA" id="ARBA00022552"/>
    </source>
</evidence>
<dbReference type="KEGG" id="ipa:Isop_2850"/>
<evidence type="ECO:0000256" key="6">
    <source>
        <dbReference type="ARBA" id="ARBA00022759"/>
    </source>
</evidence>
<dbReference type="GO" id="GO:0006397">
    <property type="term" value="P:mRNA processing"/>
    <property type="evidence" value="ECO:0007669"/>
    <property type="project" value="UniProtKB-UniRule"/>
</dbReference>
<evidence type="ECO:0000259" key="11">
    <source>
        <dbReference type="PROSITE" id="PS50142"/>
    </source>
</evidence>
<feature type="active site" evidence="9">
    <location>
        <position position="52"/>
    </location>
</feature>
<evidence type="ECO:0000256" key="8">
    <source>
        <dbReference type="ARBA" id="ARBA00022884"/>
    </source>
</evidence>
<dbReference type="EMBL" id="CP002353">
    <property type="protein sequence ID" value="ADV63416.1"/>
    <property type="molecule type" value="Genomic_DNA"/>
</dbReference>
<dbReference type="EC" id="3.1.26.3" evidence="9"/>
<dbReference type="HAMAP" id="MF_00104">
    <property type="entry name" value="RNase_III"/>
    <property type="match status" value="1"/>
</dbReference>
<dbReference type="InterPro" id="IPR014720">
    <property type="entry name" value="dsRBD_dom"/>
</dbReference>
<dbReference type="STRING" id="575540.Isop_2850"/>
<dbReference type="InParanoid" id="E8R1J8"/>
<dbReference type="Pfam" id="PF00035">
    <property type="entry name" value="dsrm"/>
    <property type="match status" value="1"/>
</dbReference>
<dbReference type="InterPro" id="IPR036389">
    <property type="entry name" value="RNase_III_sf"/>
</dbReference>
<evidence type="ECO:0000256" key="9">
    <source>
        <dbReference type="HAMAP-Rule" id="MF_00104"/>
    </source>
</evidence>
<dbReference type="SMART" id="SM00358">
    <property type="entry name" value="DSRM"/>
    <property type="match status" value="1"/>
</dbReference>
<evidence type="ECO:0000256" key="5">
    <source>
        <dbReference type="ARBA" id="ARBA00022722"/>
    </source>
</evidence>
<dbReference type="eggNOG" id="COG0571">
    <property type="taxonomic scope" value="Bacteria"/>
</dbReference>
<dbReference type="GO" id="GO:0019843">
    <property type="term" value="F:rRNA binding"/>
    <property type="evidence" value="ECO:0007669"/>
    <property type="project" value="UniProtKB-KW"/>
</dbReference>
<dbReference type="SUPFAM" id="SSF69065">
    <property type="entry name" value="RNase III domain-like"/>
    <property type="match status" value="1"/>
</dbReference>
<keyword evidence="9" id="KW-0479">Metal-binding</keyword>
<dbReference type="Gene3D" id="1.10.1520.10">
    <property type="entry name" value="Ribonuclease III domain"/>
    <property type="match status" value="1"/>
</dbReference>
<feature type="binding site" evidence="9">
    <location>
        <position position="48"/>
    </location>
    <ligand>
        <name>Mg(2+)</name>
        <dbReference type="ChEBI" id="CHEBI:18420"/>
    </ligand>
</feature>
<protein>
    <recommendedName>
        <fullName evidence="9">Ribonuclease 3</fullName>
        <ecNumber evidence="9">3.1.26.3</ecNumber>
    </recommendedName>
    <alternativeName>
        <fullName evidence="9">Ribonuclease III</fullName>
        <shortName evidence="9">RNase III</shortName>
    </alternativeName>
</protein>
<feature type="active site" evidence="9">
    <location>
        <position position="123"/>
    </location>
</feature>
<dbReference type="PANTHER" id="PTHR11207:SF0">
    <property type="entry name" value="RIBONUCLEASE 3"/>
    <property type="match status" value="1"/>
</dbReference>
<comment type="function">
    <text evidence="9">Digests double-stranded RNA. Involved in the processing of primary rRNA transcript to yield the immediate precursors to the large and small rRNAs (23S and 16S). Processes some mRNAs, and tRNAs when they are encoded in the rRNA operon. Processes pre-crRNA and tracrRNA of type II CRISPR loci if present in the organism.</text>
</comment>
<keyword evidence="9" id="KW-0699">rRNA-binding</keyword>
<comment type="similarity">
    <text evidence="2">Belongs to the ribonuclease III family.</text>
</comment>
<keyword evidence="5 9" id="KW-0540">Nuclease</keyword>
<dbReference type="PANTHER" id="PTHR11207">
    <property type="entry name" value="RIBONUCLEASE III"/>
    <property type="match status" value="1"/>
</dbReference>
<dbReference type="InterPro" id="IPR011907">
    <property type="entry name" value="RNase_III"/>
</dbReference>
<feature type="domain" description="DRBM" evidence="10">
    <location>
        <begin position="161"/>
        <end position="230"/>
    </location>
</feature>
<dbReference type="OrthoDB" id="9805026at2"/>
<keyword evidence="13" id="KW-1185">Reference proteome</keyword>
<evidence type="ECO:0000256" key="4">
    <source>
        <dbReference type="ARBA" id="ARBA00022664"/>
    </source>
</evidence>
<dbReference type="PROSITE" id="PS00517">
    <property type="entry name" value="RNASE_3_1"/>
    <property type="match status" value="1"/>
</dbReference>
<dbReference type="GO" id="GO:0010468">
    <property type="term" value="P:regulation of gene expression"/>
    <property type="evidence" value="ECO:0007669"/>
    <property type="project" value="TreeGrafter"/>
</dbReference>
<dbReference type="FunFam" id="1.10.1520.10:FF:000001">
    <property type="entry name" value="Ribonuclease 3"/>
    <property type="match status" value="1"/>
</dbReference>
<feature type="domain" description="RNase III" evidence="11">
    <location>
        <begin position="10"/>
        <end position="134"/>
    </location>
</feature>
<evidence type="ECO:0000259" key="10">
    <source>
        <dbReference type="PROSITE" id="PS50137"/>
    </source>
</evidence>
<evidence type="ECO:0000256" key="2">
    <source>
        <dbReference type="ARBA" id="ARBA00010183"/>
    </source>
</evidence>
<keyword evidence="3 9" id="KW-0698">rRNA processing</keyword>
<evidence type="ECO:0000256" key="7">
    <source>
        <dbReference type="ARBA" id="ARBA00022801"/>
    </source>
</evidence>
<accession>E8R1J8</accession>
<keyword evidence="9" id="KW-0460">Magnesium</keyword>
<dbReference type="PROSITE" id="PS50137">
    <property type="entry name" value="DS_RBD"/>
    <property type="match status" value="1"/>
</dbReference>
<comment type="subcellular location">
    <subcellularLocation>
        <location evidence="9">Cytoplasm</location>
    </subcellularLocation>
</comment>
<dbReference type="SUPFAM" id="SSF54768">
    <property type="entry name" value="dsRNA-binding domain-like"/>
    <property type="match status" value="1"/>
</dbReference>
<comment type="cofactor">
    <cofactor evidence="9">
        <name>Mg(2+)</name>
        <dbReference type="ChEBI" id="CHEBI:18420"/>
    </cofactor>
</comment>
<gene>
    <name evidence="9" type="primary">rnc</name>
    <name evidence="12" type="ordered locus">Isop_2850</name>
</gene>
<evidence type="ECO:0000256" key="1">
    <source>
        <dbReference type="ARBA" id="ARBA00000109"/>
    </source>
</evidence>
<organism evidence="12 13">
    <name type="scientific">Isosphaera pallida (strain ATCC 43644 / DSM 9630 / IS1B)</name>
    <dbReference type="NCBI Taxonomy" id="575540"/>
    <lineage>
        <taxon>Bacteria</taxon>
        <taxon>Pseudomonadati</taxon>
        <taxon>Planctomycetota</taxon>
        <taxon>Planctomycetia</taxon>
        <taxon>Isosphaerales</taxon>
        <taxon>Isosphaeraceae</taxon>
        <taxon>Isosphaera</taxon>
    </lineage>
</organism>
<dbReference type="GO" id="GO:0046872">
    <property type="term" value="F:metal ion binding"/>
    <property type="evidence" value="ECO:0007669"/>
    <property type="project" value="UniProtKB-KW"/>
</dbReference>
<dbReference type="GO" id="GO:0004525">
    <property type="term" value="F:ribonuclease III activity"/>
    <property type="evidence" value="ECO:0007669"/>
    <property type="project" value="UniProtKB-UniRule"/>
</dbReference>
<dbReference type="FunCoup" id="E8R1J8">
    <property type="interactions" value="415"/>
</dbReference>